<reference evidence="5 6" key="1">
    <citation type="submission" date="2018-09" db="EMBL/GenBank/DDBJ databases">
        <title>YIM 75000 draft genome.</title>
        <authorList>
            <person name="Tang S."/>
            <person name="Feng Y."/>
        </authorList>
    </citation>
    <scope>NUCLEOTIDE SEQUENCE [LARGE SCALE GENOMIC DNA]</scope>
    <source>
        <strain evidence="5 6">YIM 75000</strain>
    </source>
</reference>
<organism evidence="5 6">
    <name type="scientific">Vallicoccus soli</name>
    <dbReference type="NCBI Taxonomy" id="2339232"/>
    <lineage>
        <taxon>Bacteria</taxon>
        <taxon>Bacillati</taxon>
        <taxon>Actinomycetota</taxon>
        <taxon>Actinomycetes</taxon>
        <taxon>Motilibacterales</taxon>
        <taxon>Vallicoccaceae</taxon>
        <taxon>Vallicoccus</taxon>
    </lineage>
</organism>
<dbReference type="CDD" id="cd07989">
    <property type="entry name" value="LPLAT_AGPAT-like"/>
    <property type="match status" value="1"/>
</dbReference>
<evidence type="ECO:0000256" key="3">
    <source>
        <dbReference type="SAM" id="MobiDB-lite"/>
    </source>
</evidence>
<dbReference type="RefSeq" id="WP_119949161.1">
    <property type="nucleotide sequence ID" value="NZ_QZEZ01000001.1"/>
</dbReference>
<keyword evidence="6" id="KW-1185">Reference proteome</keyword>
<dbReference type="InterPro" id="IPR002123">
    <property type="entry name" value="Plipid/glycerol_acylTrfase"/>
</dbReference>
<dbReference type="SUPFAM" id="SSF69593">
    <property type="entry name" value="Glycerol-3-phosphate (1)-acyltransferase"/>
    <property type="match status" value="1"/>
</dbReference>
<dbReference type="OrthoDB" id="9806008at2"/>
<dbReference type="SMART" id="SM00563">
    <property type="entry name" value="PlsC"/>
    <property type="match status" value="1"/>
</dbReference>
<evidence type="ECO:0000259" key="4">
    <source>
        <dbReference type="SMART" id="SM00563"/>
    </source>
</evidence>
<feature type="region of interest" description="Disordered" evidence="3">
    <location>
        <begin position="225"/>
        <end position="252"/>
    </location>
</feature>
<dbReference type="GO" id="GO:0006654">
    <property type="term" value="P:phosphatidic acid biosynthetic process"/>
    <property type="evidence" value="ECO:0007669"/>
    <property type="project" value="TreeGrafter"/>
</dbReference>
<keyword evidence="1 5" id="KW-0808">Transferase</keyword>
<evidence type="ECO:0000256" key="2">
    <source>
        <dbReference type="ARBA" id="ARBA00023315"/>
    </source>
</evidence>
<gene>
    <name evidence="5" type="ORF">D5H78_04910</name>
</gene>
<dbReference type="Pfam" id="PF01553">
    <property type="entry name" value="Acyltransferase"/>
    <property type="match status" value="1"/>
</dbReference>
<dbReference type="Proteomes" id="UP000265614">
    <property type="component" value="Unassembled WGS sequence"/>
</dbReference>
<dbReference type="GO" id="GO:0003841">
    <property type="term" value="F:1-acylglycerol-3-phosphate O-acyltransferase activity"/>
    <property type="evidence" value="ECO:0007669"/>
    <property type="project" value="TreeGrafter"/>
</dbReference>
<comment type="caution">
    <text evidence="5">The sequence shown here is derived from an EMBL/GenBank/DDBJ whole genome shotgun (WGS) entry which is preliminary data.</text>
</comment>
<evidence type="ECO:0000313" key="6">
    <source>
        <dbReference type="Proteomes" id="UP000265614"/>
    </source>
</evidence>
<dbReference type="EMBL" id="QZEZ01000001">
    <property type="protein sequence ID" value="RJK98236.1"/>
    <property type="molecule type" value="Genomic_DNA"/>
</dbReference>
<evidence type="ECO:0000313" key="5">
    <source>
        <dbReference type="EMBL" id="RJK98236.1"/>
    </source>
</evidence>
<feature type="domain" description="Phospholipid/glycerol acyltransferase" evidence="4">
    <location>
        <begin position="48"/>
        <end position="166"/>
    </location>
</feature>
<protein>
    <submittedName>
        <fullName evidence="5">1-acyl-sn-glycerol-3-phosphate acyltransferase</fullName>
    </submittedName>
</protein>
<sequence length="252" mass="27094">MGSGGGRRRRERARPALRVAVALVEPLLLLLTRRDWQGGEHVPRRGGVVLCPNHLSHVDPLTFAHFLWRQGRSPRFLAKESLFRAPVLGAVMRGAEQIPVLRGAGSAGGAYAAALEALRGGAAVCVYPEGTITRDPDGWPMLARTGAARLGLETGAPVVPVAQWGPQELLPPYTLRLRLRPRTLVHVHAGPPVPLDDLRGRPVDAELLAEAARRITDATTALLARVRGEAPPPEPYDPRRHAGPLPGGRMPA</sequence>
<dbReference type="GO" id="GO:0005886">
    <property type="term" value="C:plasma membrane"/>
    <property type="evidence" value="ECO:0007669"/>
    <property type="project" value="TreeGrafter"/>
</dbReference>
<dbReference type="PANTHER" id="PTHR10434">
    <property type="entry name" value="1-ACYL-SN-GLYCEROL-3-PHOSPHATE ACYLTRANSFERASE"/>
    <property type="match status" value="1"/>
</dbReference>
<keyword evidence="2 5" id="KW-0012">Acyltransferase</keyword>
<proteinExistence type="predicted"/>
<dbReference type="AlphaFoldDB" id="A0A3A3ZAW9"/>
<dbReference type="PANTHER" id="PTHR10434:SF55">
    <property type="entry name" value="POSSIBLE ACYLTRANSFERASE"/>
    <property type="match status" value="1"/>
</dbReference>
<name>A0A3A3ZAW9_9ACTN</name>
<evidence type="ECO:0000256" key="1">
    <source>
        <dbReference type="ARBA" id="ARBA00022679"/>
    </source>
</evidence>
<accession>A0A3A3ZAW9</accession>